<dbReference type="EMBL" id="CP022743">
    <property type="protein sequence ID" value="ASU34373.1"/>
    <property type="molecule type" value="Genomic_DNA"/>
</dbReference>
<sequence>MGVLAEMIAVEHQSELVDTTFKNAIVNQKAKRIKADAQAIKVDLSTNQRVNIRFNDDNFIQDYACELHRVFTYFIGLPIEQIKTVMDNLYALSITVQEPVIDYES</sequence>
<reference evidence="1 2" key="1">
    <citation type="submission" date="2017-08" db="EMBL/GenBank/DDBJ databases">
        <title>Complete genome sequence of Mucilaginibacter sp. strain BJC16-A31.</title>
        <authorList>
            <consortium name="Henan University of Science and Technology"/>
            <person name="You X."/>
        </authorList>
    </citation>
    <scope>NUCLEOTIDE SEQUENCE [LARGE SCALE GENOMIC DNA]</scope>
    <source>
        <strain evidence="1 2">BJC16-A31</strain>
    </source>
</reference>
<organism evidence="1 2">
    <name type="scientific">Mucilaginibacter xinganensis</name>
    <dbReference type="NCBI Taxonomy" id="1234841"/>
    <lineage>
        <taxon>Bacteria</taxon>
        <taxon>Pseudomonadati</taxon>
        <taxon>Bacteroidota</taxon>
        <taxon>Sphingobacteriia</taxon>
        <taxon>Sphingobacteriales</taxon>
        <taxon>Sphingobacteriaceae</taxon>
        <taxon>Mucilaginibacter</taxon>
    </lineage>
</organism>
<dbReference type="OrthoDB" id="9965447at2"/>
<gene>
    <name evidence="1" type="ORF">MuYL_2486</name>
</gene>
<evidence type="ECO:0000313" key="1">
    <source>
        <dbReference type="EMBL" id="ASU34373.1"/>
    </source>
</evidence>
<dbReference type="AlphaFoldDB" id="A0A223NWW8"/>
<dbReference type="RefSeq" id="WP_094570732.1">
    <property type="nucleotide sequence ID" value="NZ_CP022743.1"/>
</dbReference>
<keyword evidence="2" id="KW-1185">Reference proteome</keyword>
<dbReference type="KEGG" id="muc:MuYL_2486"/>
<accession>A0A223NWW8</accession>
<protein>
    <submittedName>
        <fullName evidence="1">Uncharacterized protein</fullName>
    </submittedName>
</protein>
<proteinExistence type="predicted"/>
<dbReference type="Proteomes" id="UP000215002">
    <property type="component" value="Chromosome"/>
</dbReference>
<evidence type="ECO:0000313" key="2">
    <source>
        <dbReference type="Proteomes" id="UP000215002"/>
    </source>
</evidence>
<name>A0A223NWW8_9SPHI</name>